<dbReference type="OrthoDB" id="9786424at2"/>
<organism evidence="1 2">
    <name type="scientific">Pseudobacter ginsenosidimutans</name>
    <dbReference type="NCBI Taxonomy" id="661488"/>
    <lineage>
        <taxon>Bacteria</taxon>
        <taxon>Pseudomonadati</taxon>
        <taxon>Bacteroidota</taxon>
        <taxon>Chitinophagia</taxon>
        <taxon>Chitinophagales</taxon>
        <taxon>Chitinophagaceae</taxon>
        <taxon>Pseudobacter</taxon>
    </lineage>
</organism>
<dbReference type="SUPFAM" id="SSF55486">
    <property type="entry name" value="Metalloproteases ('zincins'), catalytic domain"/>
    <property type="match status" value="1"/>
</dbReference>
<gene>
    <name evidence="1" type="ORF">EV199_4802</name>
</gene>
<dbReference type="GO" id="GO:0008237">
    <property type="term" value="F:metallopeptidase activity"/>
    <property type="evidence" value="ECO:0007669"/>
    <property type="project" value="InterPro"/>
</dbReference>
<dbReference type="PANTHER" id="PTHR30164:SF2">
    <property type="entry name" value="PROTEIN MTFA"/>
    <property type="match status" value="1"/>
</dbReference>
<sequence>MEILVISLVVIAIILLHGPVTECFNRFYVKRQHKSFLAQEPFYHSIVSQHLKFYNRLTLEEQRKFLFRTFLFRKAKRFHYIEVQESSEMPILISAVSVQLTFGLDKFLLNYFRDIYVLKDDYHYGFYSRPFQGHVDHSGIYLSWDNFMKGVSGEMPNCNVGLHEMGHALTYVNFITQTEEDKHFKKEFKNFSKVARPIFEGMQRGEKNILGDYAGTNYHEFWAVSVEVFFENPLRMREELPALFTAMSKLLKQDPLVILNMNKIAA</sequence>
<dbReference type="Gene3D" id="1.10.472.150">
    <property type="entry name" value="Glucose-regulated metallo-peptidase M90, N-terminal domain"/>
    <property type="match status" value="1"/>
</dbReference>
<evidence type="ECO:0000313" key="2">
    <source>
        <dbReference type="Proteomes" id="UP000293874"/>
    </source>
</evidence>
<dbReference type="EMBL" id="SGXA01000003">
    <property type="protein sequence ID" value="RZS68978.1"/>
    <property type="molecule type" value="Genomic_DNA"/>
</dbReference>
<reference evidence="1 2" key="1">
    <citation type="submission" date="2019-02" db="EMBL/GenBank/DDBJ databases">
        <title>Genomic Encyclopedia of Type Strains, Phase IV (KMG-IV): sequencing the most valuable type-strain genomes for metagenomic binning, comparative biology and taxonomic classification.</title>
        <authorList>
            <person name="Goeker M."/>
        </authorList>
    </citation>
    <scope>NUCLEOTIDE SEQUENCE [LARGE SCALE GENOMIC DNA]</scope>
    <source>
        <strain evidence="1 2">DSM 18116</strain>
    </source>
</reference>
<dbReference type="Proteomes" id="UP000293874">
    <property type="component" value="Unassembled WGS sequence"/>
</dbReference>
<dbReference type="Gene3D" id="3.40.390.10">
    <property type="entry name" value="Collagenase (Catalytic Domain)"/>
    <property type="match status" value="1"/>
</dbReference>
<evidence type="ECO:0008006" key="3">
    <source>
        <dbReference type="Google" id="ProtNLM"/>
    </source>
</evidence>
<dbReference type="Pfam" id="PF06167">
    <property type="entry name" value="Peptidase_M90"/>
    <property type="match status" value="1"/>
</dbReference>
<dbReference type="AlphaFoldDB" id="A0A4Q7MN40"/>
<dbReference type="PANTHER" id="PTHR30164">
    <property type="entry name" value="MTFA PEPTIDASE"/>
    <property type="match status" value="1"/>
</dbReference>
<dbReference type="GO" id="GO:0005829">
    <property type="term" value="C:cytosol"/>
    <property type="evidence" value="ECO:0007669"/>
    <property type="project" value="TreeGrafter"/>
</dbReference>
<comment type="caution">
    <text evidence="1">The sequence shown here is derived from an EMBL/GenBank/DDBJ whole genome shotgun (WGS) entry which is preliminary data.</text>
</comment>
<dbReference type="InterPro" id="IPR024079">
    <property type="entry name" value="MetalloPept_cat_dom_sf"/>
</dbReference>
<name>A0A4Q7MN40_9BACT</name>
<keyword evidence="2" id="KW-1185">Reference proteome</keyword>
<accession>A0A4Q7MN40</accession>
<dbReference type="InterPro" id="IPR010384">
    <property type="entry name" value="MtfA_fam"/>
</dbReference>
<dbReference type="GO" id="GO:0004177">
    <property type="term" value="F:aminopeptidase activity"/>
    <property type="evidence" value="ECO:0007669"/>
    <property type="project" value="TreeGrafter"/>
</dbReference>
<protein>
    <recommendedName>
        <fullName evidence="3">Zinc-dependent peptidase</fullName>
    </recommendedName>
</protein>
<evidence type="ECO:0000313" key="1">
    <source>
        <dbReference type="EMBL" id="RZS68978.1"/>
    </source>
</evidence>
<dbReference type="RefSeq" id="WP_158643740.1">
    <property type="nucleotide sequence ID" value="NZ_CP042431.1"/>
</dbReference>
<dbReference type="CDD" id="cd20170">
    <property type="entry name" value="Peptidase_M90-like"/>
    <property type="match status" value="1"/>
</dbReference>
<dbReference type="InterPro" id="IPR042252">
    <property type="entry name" value="MtfA_N"/>
</dbReference>
<proteinExistence type="predicted"/>